<dbReference type="HOGENOM" id="CLU_2802749_0_0_11"/>
<proteinExistence type="predicted"/>
<evidence type="ECO:0000313" key="2">
    <source>
        <dbReference type="Proteomes" id="UP000007882"/>
    </source>
</evidence>
<dbReference type="EMBL" id="AP012319">
    <property type="protein sequence ID" value="BAL90344.1"/>
    <property type="molecule type" value="Genomic_DNA"/>
</dbReference>
<organism evidence="1 2">
    <name type="scientific">Actinoplanes missouriensis (strain ATCC 14538 / DSM 43046 / CBS 188.64 / JCM 3121 / NBRC 102363 / NCIMB 12654 / NRRL B-3342 / UNCC 431)</name>
    <dbReference type="NCBI Taxonomy" id="512565"/>
    <lineage>
        <taxon>Bacteria</taxon>
        <taxon>Bacillati</taxon>
        <taxon>Actinomycetota</taxon>
        <taxon>Actinomycetes</taxon>
        <taxon>Micromonosporales</taxon>
        <taxon>Micromonosporaceae</taxon>
        <taxon>Actinoplanes</taxon>
    </lineage>
</organism>
<dbReference type="PATRIC" id="fig|512565.3.peg.5119"/>
<dbReference type="AlphaFoldDB" id="I0HBF7"/>
<evidence type="ECO:0000313" key="1">
    <source>
        <dbReference type="EMBL" id="BAL90344.1"/>
    </source>
</evidence>
<dbReference type="Proteomes" id="UP000007882">
    <property type="component" value="Chromosome"/>
</dbReference>
<name>I0HBF7_ACTM4</name>
<dbReference type="KEGG" id="ams:AMIS_51240"/>
<reference evidence="1 2" key="1">
    <citation type="submission" date="2012-02" db="EMBL/GenBank/DDBJ databases">
        <title>Complete genome sequence of Actinoplanes missouriensis 431 (= NBRC 102363).</title>
        <authorList>
            <person name="Ohnishi Y."/>
            <person name="Ishikawa J."/>
            <person name="Sekine M."/>
            <person name="Hosoyama A."/>
            <person name="Harada T."/>
            <person name="Narita H."/>
            <person name="Hata T."/>
            <person name="Konno Y."/>
            <person name="Tutikane K."/>
            <person name="Fujita N."/>
            <person name="Horinouchi S."/>
            <person name="Hayakawa M."/>
        </authorList>
    </citation>
    <scope>NUCLEOTIDE SEQUENCE [LARGE SCALE GENOMIC DNA]</scope>
    <source>
        <strain evidence="2">ATCC 14538 / DSM 43046 / CBS 188.64 / JCM 3121 / NBRC 102363 / NCIMB 12654 / NRRL B-3342 / UNCC 431</strain>
    </source>
</reference>
<sequence>MSASWRAFHFRPAGRPASWLAPPCVFRRMIHRQLIRDLSMDEPFIPLNVPGGQVEFPDLVPANRLVT</sequence>
<protein>
    <submittedName>
        <fullName evidence="1">Uncharacterized protein</fullName>
    </submittedName>
</protein>
<gene>
    <name evidence="1" type="ordered locus">AMIS_51240</name>
</gene>
<keyword evidence="2" id="KW-1185">Reference proteome</keyword>
<accession>I0HBF7</accession>